<dbReference type="EMBL" id="CABPSK010000001">
    <property type="protein sequence ID" value="VVD66160.1"/>
    <property type="molecule type" value="Genomic_DNA"/>
</dbReference>
<dbReference type="PROSITE" id="PS50893">
    <property type="entry name" value="ABC_TRANSPORTER_2"/>
    <property type="match status" value="1"/>
</dbReference>
<dbReference type="GO" id="GO:0015658">
    <property type="term" value="F:branched-chain amino acid transmembrane transporter activity"/>
    <property type="evidence" value="ECO:0007669"/>
    <property type="project" value="TreeGrafter"/>
</dbReference>
<keyword evidence="6 10" id="KW-0067">ATP-binding</keyword>
<dbReference type="InterPro" id="IPR017871">
    <property type="entry name" value="ABC_transporter-like_CS"/>
</dbReference>
<comment type="similarity">
    <text evidence="1">Belongs to the ABC transporter superfamily.</text>
</comment>
<feature type="domain" description="ABC transporter" evidence="9">
    <location>
        <begin position="2"/>
        <end position="258"/>
    </location>
</feature>
<evidence type="ECO:0000256" key="7">
    <source>
        <dbReference type="ARBA" id="ARBA00022970"/>
    </source>
</evidence>
<dbReference type="SUPFAM" id="SSF52540">
    <property type="entry name" value="P-loop containing nucleoside triphosphate hydrolases"/>
    <property type="match status" value="1"/>
</dbReference>
<reference evidence="10 11" key="1">
    <citation type="submission" date="2019-08" db="EMBL/GenBank/DDBJ databases">
        <authorList>
            <person name="Peeters C."/>
        </authorList>
    </citation>
    <scope>NUCLEOTIDE SEQUENCE [LARGE SCALE GENOMIC DNA]</scope>
    <source>
        <strain evidence="10 11">LMG 31114</strain>
    </source>
</reference>
<dbReference type="OrthoDB" id="8939629at2"/>
<evidence type="ECO:0000256" key="4">
    <source>
        <dbReference type="ARBA" id="ARBA00022519"/>
    </source>
</evidence>
<evidence type="ECO:0000313" key="11">
    <source>
        <dbReference type="Proteomes" id="UP000366945"/>
    </source>
</evidence>
<evidence type="ECO:0000313" key="10">
    <source>
        <dbReference type="EMBL" id="VVD66160.1"/>
    </source>
</evidence>
<dbReference type="Proteomes" id="UP000366945">
    <property type="component" value="Unassembled WGS sequence"/>
</dbReference>
<evidence type="ECO:0000256" key="6">
    <source>
        <dbReference type="ARBA" id="ARBA00022840"/>
    </source>
</evidence>
<dbReference type="GO" id="GO:0005524">
    <property type="term" value="F:ATP binding"/>
    <property type="evidence" value="ECO:0007669"/>
    <property type="project" value="UniProtKB-KW"/>
</dbReference>
<dbReference type="InterPro" id="IPR027417">
    <property type="entry name" value="P-loop_NTPase"/>
</dbReference>
<evidence type="ECO:0000259" key="9">
    <source>
        <dbReference type="PROSITE" id="PS50893"/>
    </source>
</evidence>
<dbReference type="InterPro" id="IPR003439">
    <property type="entry name" value="ABC_transporter-like_ATP-bd"/>
</dbReference>
<dbReference type="PANTHER" id="PTHR43820:SF4">
    <property type="entry name" value="HIGH-AFFINITY BRANCHED-CHAIN AMINO ACID TRANSPORT ATP-BINDING PROTEIN LIVF"/>
    <property type="match status" value="1"/>
</dbReference>
<protein>
    <submittedName>
        <fullName evidence="10">ABC transporter ATP-binding protein</fullName>
    </submittedName>
</protein>
<dbReference type="InterPro" id="IPR003593">
    <property type="entry name" value="AAA+_ATPase"/>
</dbReference>
<dbReference type="InterPro" id="IPR052156">
    <property type="entry name" value="BCAA_Transport_ATP-bd_LivF"/>
</dbReference>
<sequence>MLDLVDVKAGYGGARVLNGVTLRVEPGEIVAVLGRNGAGRSTLARAIMGQLPRQGEIRWQGKSLVSLAPHEIARLGIGYVPETRDVFGPLTVTQNLLLGQRGTHAPSRWWQRAGRRSEPEQAGQGVQGQASRPRALTLAQAFERFEELAPRRDAPSAALSGGEQQLLSLCRALMAGPDLLIVDEPTEGLAPRVVARIGRILTELRASGVAILLIEQKLSLALSCAQRVAVMGRGALVFEGTPGELAGADDIRAEWLEV</sequence>
<keyword evidence="3" id="KW-1003">Cell membrane</keyword>
<dbReference type="SMART" id="SM00382">
    <property type="entry name" value="AAA"/>
    <property type="match status" value="1"/>
</dbReference>
<name>A0A5E4RRU5_9BURK</name>
<keyword evidence="7" id="KW-0029">Amino-acid transport</keyword>
<dbReference type="GeneID" id="300402431"/>
<keyword evidence="4" id="KW-0472">Membrane</keyword>
<evidence type="ECO:0000256" key="2">
    <source>
        <dbReference type="ARBA" id="ARBA00022448"/>
    </source>
</evidence>
<evidence type="ECO:0000256" key="1">
    <source>
        <dbReference type="ARBA" id="ARBA00005417"/>
    </source>
</evidence>
<dbReference type="GO" id="GO:0016887">
    <property type="term" value="F:ATP hydrolysis activity"/>
    <property type="evidence" value="ECO:0007669"/>
    <property type="project" value="InterPro"/>
</dbReference>
<dbReference type="Gene3D" id="3.40.50.300">
    <property type="entry name" value="P-loop containing nucleotide triphosphate hydrolases"/>
    <property type="match status" value="1"/>
</dbReference>
<keyword evidence="5" id="KW-0547">Nucleotide-binding</keyword>
<dbReference type="PANTHER" id="PTHR43820">
    <property type="entry name" value="HIGH-AFFINITY BRANCHED-CHAIN AMINO ACID TRANSPORT ATP-BINDING PROTEIN LIVF"/>
    <property type="match status" value="1"/>
</dbReference>
<keyword evidence="4" id="KW-0997">Cell inner membrane</keyword>
<gene>
    <name evidence="10" type="ORF">PPN31114_00363</name>
</gene>
<keyword evidence="11" id="KW-1185">Reference proteome</keyword>
<dbReference type="Pfam" id="PF00005">
    <property type="entry name" value="ABC_tran"/>
    <property type="match status" value="1"/>
</dbReference>
<organism evidence="10 11">
    <name type="scientific">Pandoraea pneumonica</name>
    <dbReference type="NCBI Taxonomy" id="2508299"/>
    <lineage>
        <taxon>Bacteria</taxon>
        <taxon>Pseudomonadati</taxon>
        <taxon>Pseudomonadota</taxon>
        <taxon>Betaproteobacteria</taxon>
        <taxon>Burkholderiales</taxon>
        <taxon>Burkholderiaceae</taxon>
        <taxon>Pandoraea</taxon>
    </lineage>
</organism>
<evidence type="ECO:0000256" key="5">
    <source>
        <dbReference type="ARBA" id="ARBA00022741"/>
    </source>
</evidence>
<keyword evidence="2" id="KW-0813">Transport</keyword>
<dbReference type="GO" id="GO:0015807">
    <property type="term" value="P:L-amino acid transport"/>
    <property type="evidence" value="ECO:0007669"/>
    <property type="project" value="TreeGrafter"/>
</dbReference>
<dbReference type="RefSeq" id="WP_150677783.1">
    <property type="nucleotide sequence ID" value="NZ_CABPSK010000001.1"/>
</dbReference>
<evidence type="ECO:0000256" key="3">
    <source>
        <dbReference type="ARBA" id="ARBA00022475"/>
    </source>
</evidence>
<dbReference type="CDD" id="cd03224">
    <property type="entry name" value="ABC_TM1139_LivF_branched"/>
    <property type="match status" value="1"/>
</dbReference>
<accession>A0A5E4RRU5</accession>
<dbReference type="AlphaFoldDB" id="A0A5E4RRU5"/>
<feature type="region of interest" description="Disordered" evidence="8">
    <location>
        <begin position="108"/>
        <end position="132"/>
    </location>
</feature>
<evidence type="ECO:0000256" key="8">
    <source>
        <dbReference type="SAM" id="MobiDB-lite"/>
    </source>
</evidence>
<proteinExistence type="inferred from homology"/>
<dbReference type="PROSITE" id="PS00211">
    <property type="entry name" value="ABC_TRANSPORTER_1"/>
    <property type="match status" value="1"/>
</dbReference>